<evidence type="ECO:0000256" key="3">
    <source>
        <dbReference type="ARBA" id="ARBA00022801"/>
    </source>
</evidence>
<keyword evidence="3" id="KW-0378">Hydrolase</keyword>
<reference evidence="7" key="1">
    <citation type="journal article" date="2019" name="Int. J. Syst. Evol. Microbiol.">
        <title>The Global Catalogue of Microorganisms (GCM) 10K type strain sequencing project: providing services to taxonomists for standard genome sequencing and annotation.</title>
        <authorList>
            <consortium name="The Broad Institute Genomics Platform"/>
            <consortium name="The Broad Institute Genome Sequencing Center for Infectious Disease"/>
            <person name="Wu L."/>
            <person name="Ma J."/>
        </authorList>
    </citation>
    <scope>NUCLEOTIDE SEQUENCE [LARGE SCALE GENOMIC DNA]</scope>
    <source>
        <strain evidence="7">CGMCC 4.1437</strain>
    </source>
</reference>
<feature type="domain" description="PIN" evidence="5">
    <location>
        <begin position="8"/>
        <end position="129"/>
    </location>
</feature>
<evidence type="ECO:0000259" key="5">
    <source>
        <dbReference type="Pfam" id="PF01850"/>
    </source>
</evidence>
<keyword evidence="4" id="KW-0460">Magnesium</keyword>
<dbReference type="InterPro" id="IPR029060">
    <property type="entry name" value="PIN-like_dom_sf"/>
</dbReference>
<dbReference type="InterPro" id="IPR002716">
    <property type="entry name" value="PIN_dom"/>
</dbReference>
<evidence type="ECO:0000256" key="1">
    <source>
        <dbReference type="ARBA" id="ARBA00022722"/>
    </source>
</evidence>
<gene>
    <name evidence="6" type="ORF">ACFP3U_09965</name>
</gene>
<keyword evidence="7" id="KW-1185">Reference proteome</keyword>
<comment type="caution">
    <text evidence="6">The sequence shown here is derived from an EMBL/GenBank/DDBJ whole genome shotgun (WGS) entry which is preliminary data.</text>
</comment>
<dbReference type="EMBL" id="JBHSOF010000009">
    <property type="protein sequence ID" value="MFC5663302.1"/>
    <property type="molecule type" value="Genomic_DNA"/>
</dbReference>
<dbReference type="Proteomes" id="UP001595975">
    <property type="component" value="Unassembled WGS sequence"/>
</dbReference>
<keyword evidence="1" id="KW-0540">Nuclease</keyword>
<evidence type="ECO:0000313" key="7">
    <source>
        <dbReference type="Proteomes" id="UP001595975"/>
    </source>
</evidence>
<dbReference type="Pfam" id="PF01850">
    <property type="entry name" value="PIN"/>
    <property type="match status" value="1"/>
</dbReference>
<organism evidence="6 7">
    <name type="scientific">Kitasatospora misakiensis</name>
    <dbReference type="NCBI Taxonomy" id="67330"/>
    <lineage>
        <taxon>Bacteria</taxon>
        <taxon>Bacillati</taxon>
        <taxon>Actinomycetota</taxon>
        <taxon>Actinomycetes</taxon>
        <taxon>Kitasatosporales</taxon>
        <taxon>Streptomycetaceae</taxon>
        <taxon>Kitasatospora</taxon>
    </lineage>
</organism>
<protein>
    <submittedName>
        <fullName evidence="6">PIN domain-containing protein</fullName>
    </submittedName>
</protein>
<accession>A0ABW0X0C8</accession>
<dbReference type="Gene3D" id="3.40.50.1010">
    <property type="entry name" value="5'-nuclease"/>
    <property type="match status" value="1"/>
</dbReference>
<evidence type="ECO:0000313" key="6">
    <source>
        <dbReference type="EMBL" id="MFC5663302.1"/>
    </source>
</evidence>
<name>A0ABW0X0C8_9ACTN</name>
<evidence type="ECO:0000256" key="2">
    <source>
        <dbReference type="ARBA" id="ARBA00022723"/>
    </source>
</evidence>
<evidence type="ECO:0000256" key="4">
    <source>
        <dbReference type="ARBA" id="ARBA00022842"/>
    </source>
</evidence>
<proteinExistence type="predicted"/>
<sequence>MIVVVAGTSGLLAALDEEHPAGAAAREVLDRSGLLVLSPVLLSELDHLARRILGFDAALDAVNDILRRVRSGRAVMPEITAGTLEAAQAVRTRQLDLRLDLADAVNIALAAQFRTDAILALDQRDFRAVRPLTAEHKAFRILPFDL</sequence>
<keyword evidence="2" id="KW-0479">Metal-binding</keyword>
<dbReference type="RefSeq" id="WP_380224958.1">
    <property type="nucleotide sequence ID" value="NZ_JBHSOF010000009.1"/>
</dbReference>
<dbReference type="SUPFAM" id="SSF88723">
    <property type="entry name" value="PIN domain-like"/>
    <property type="match status" value="1"/>
</dbReference>